<dbReference type="AlphaFoldDB" id="A0A1G1THS3"/>
<evidence type="ECO:0000313" key="1">
    <source>
        <dbReference type="EMBL" id="OGX90420.1"/>
    </source>
</evidence>
<comment type="caution">
    <text evidence="1">The sequence shown here is derived from an EMBL/GenBank/DDBJ whole genome shotgun (WGS) entry which is preliminary data.</text>
</comment>
<dbReference type="OrthoDB" id="886871at2"/>
<protein>
    <submittedName>
        <fullName evidence="1">Uncharacterized protein</fullName>
    </submittedName>
</protein>
<dbReference type="EMBL" id="MDZA01000149">
    <property type="protein sequence ID" value="OGX90420.1"/>
    <property type="molecule type" value="Genomic_DNA"/>
</dbReference>
<gene>
    <name evidence="1" type="ORF">BEN49_22795</name>
</gene>
<sequence length="97" mass="9787">MSDTPTLLLRVATTWAVPGLGLLALPAGPDGALRAHALHTALPIEARLPGGSVVSGTATVEEIDRVGVVSYGLLLDLGALAAVPPGTEVWQVPDSGE</sequence>
<name>A0A1G1THS3_9BACT</name>
<proteinExistence type="predicted"/>
<reference evidence="1 2" key="1">
    <citation type="submission" date="2016-08" db="EMBL/GenBank/DDBJ databases">
        <title>Hymenobacter coccineus sp. nov., Hymenobacter lapidarius sp. nov. and Hymenobacter glacialis sp. nov., isolated from Antarctic soil.</title>
        <authorList>
            <person name="Sedlacek I."/>
            <person name="Kralova S."/>
            <person name="Kyrova K."/>
            <person name="Maslanova I."/>
            <person name="Stankova E."/>
            <person name="Vrbovska V."/>
            <person name="Nemec M."/>
            <person name="Bartak M."/>
            <person name="Svec P."/>
            <person name="Busse H.-J."/>
            <person name="Pantucek R."/>
        </authorList>
    </citation>
    <scope>NUCLEOTIDE SEQUENCE [LARGE SCALE GENOMIC DNA]</scope>
    <source>
        <strain evidence="1 2">CCM 8649</strain>
    </source>
</reference>
<keyword evidence="2" id="KW-1185">Reference proteome</keyword>
<dbReference type="RefSeq" id="WP_070743030.1">
    <property type="nucleotide sequence ID" value="NZ_MDZA01000149.1"/>
</dbReference>
<accession>A0A1G1THS3</accession>
<dbReference type="Proteomes" id="UP000177506">
    <property type="component" value="Unassembled WGS sequence"/>
</dbReference>
<organism evidence="1 2">
    <name type="scientific">Hymenobacter coccineus</name>
    <dbReference type="NCBI Taxonomy" id="1908235"/>
    <lineage>
        <taxon>Bacteria</taxon>
        <taxon>Pseudomonadati</taxon>
        <taxon>Bacteroidota</taxon>
        <taxon>Cytophagia</taxon>
        <taxon>Cytophagales</taxon>
        <taxon>Hymenobacteraceae</taxon>
        <taxon>Hymenobacter</taxon>
    </lineage>
</organism>
<evidence type="ECO:0000313" key="2">
    <source>
        <dbReference type="Proteomes" id="UP000177506"/>
    </source>
</evidence>